<evidence type="ECO:0000259" key="3">
    <source>
        <dbReference type="PROSITE" id="PS50119"/>
    </source>
</evidence>
<dbReference type="AlphaFoldDB" id="A0A8B8D4T3"/>
<sequence length="358" mass="40895">MAEEEEYPFGTPQEHALICRKHNSMPIDFICEDCEEFVCTKCVKEDHKDHNWDTITTAATLKSRGLLKTLTKIEEEDIQEIDEKIEKVSIQMEENKKRCEQEVSRIQRQYDAMVGKLDKIRKQQEKALGDSLTSKNADLSQVRSGLEEKKKKVLQSVKSFRKNSSKMTDITLLKTHQDLTKLLSTKKIYTPLSEFSSRYECGDFSEETLKSMMGQNIDYEKITLNNSISCLSPSGSVSIPFSTDPLAPDGICQTQDGGLLVTLEDTETDIYQPKSHSRRLVRHVTLTGDIIREYEYQEDGQTRLFTWPSMVKQNANNDICVINWKNKTNGDLVILFNAGTLKSSTPARNRKGNFIQQT</sequence>
<keyword evidence="2" id="KW-0175">Coiled coil</keyword>
<name>A0A8B8D4T3_CRAVI</name>
<organism evidence="4 5">
    <name type="scientific">Crassostrea virginica</name>
    <name type="common">Eastern oyster</name>
    <dbReference type="NCBI Taxonomy" id="6565"/>
    <lineage>
        <taxon>Eukaryota</taxon>
        <taxon>Metazoa</taxon>
        <taxon>Spiralia</taxon>
        <taxon>Lophotrochozoa</taxon>
        <taxon>Mollusca</taxon>
        <taxon>Bivalvia</taxon>
        <taxon>Autobranchia</taxon>
        <taxon>Pteriomorphia</taxon>
        <taxon>Ostreida</taxon>
        <taxon>Ostreoidea</taxon>
        <taxon>Ostreidae</taxon>
        <taxon>Crassostrea</taxon>
    </lineage>
</organism>
<dbReference type="InterPro" id="IPR000315">
    <property type="entry name" value="Znf_B-box"/>
</dbReference>
<dbReference type="Pfam" id="PF00643">
    <property type="entry name" value="zf-B_box"/>
    <property type="match status" value="1"/>
</dbReference>
<gene>
    <name evidence="5" type="primary">LOC111124118</name>
</gene>
<keyword evidence="1" id="KW-0862">Zinc</keyword>
<feature type="coiled-coil region" evidence="2">
    <location>
        <begin position="78"/>
        <end position="109"/>
    </location>
</feature>
<dbReference type="Proteomes" id="UP000694844">
    <property type="component" value="Chromosome 3"/>
</dbReference>
<dbReference type="CDD" id="cd19756">
    <property type="entry name" value="Bbox2"/>
    <property type="match status" value="1"/>
</dbReference>
<evidence type="ECO:0000256" key="1">
    <source>
        <dbReference type="PROSITE-ProRule" id="PRU00024"/>
    </source>
</evidence>
<proteinExistence type="predicted"/>
<keyword evidence="4" id="KW-1185">Reference proteome</keyword>
<keyword evidence="1" id="KW-0479">Metal-binding</keyword>
<dbReference type="InterPro" id="IPR047153">
    <property type="entry name" value="TRIM45/56/19-like"/>
</dbReference>
<dbReference type="GeneID" id="111124118"/>
<protein>
    <submittedName>
        <fullName evidence="5">Transcription intermediary factor 1-alpha-like</fullName>
    </submittedName>
</protein>
<dbReference type="PANTHER" id="PTHR25462:SF296">
    <property type="entry name" value="MEIOTIC P26, ISOFORM F"/>
    <property type="match status" value="1"/>
</dbReference>
<dbReference type="KEGG" id="cvn:111124118"/>
<keyword evidence="1" id="KW-0863">Zinc-finger</keyword>
<evidence type="ECO:0000313" key="5">
    <source>
        <dbReference type="RefSeq" id="XP_022322690.1"/>
    </source>
</evidence>
<dbReference type="PROSITE" id="PS50119">
    <property type="entry name" value="ZF_BBOX"/>
    <property type="match status" value="1"/>
</dbReference>
<reference evidence="5" key="1">
    <citation type="submission" date="2025-08" db="UniProtKB">
        <authorList>
            <consortium name="RefSeq"/>
        </authorList>
    </citation>
    <scope>IDENTIFICATION</scope>
    <source>
        <tissue evidence="5">Whole sample</tissue>
    </source>
</reference>
<evidence type="ECO:0000313" key="4">
    <source>
        <dbReference type="Proteomes" id="UP000694844"/>
    </source>
</evidence>
<dbReference type="SUPFAM" id="SSF57845">
    <property type="entry name" value="B-box zinc-binding domain"/>
    <property type="match status" value="1"/>
</dbReference>
<evidence type="ECO:0000256" key="2">
    <source>
        <dbReference type="SAM" id="Coils"/>
    </source>
</evidence>
<accession>A0A8B8D4T3</accession>
<dbReference type="Gene3D" id="3.30.160.60">
    <property type="entry name" value="Classic Zinc Finger"/>
    <property type="match status" value="1"/>
</dbReference>
<dbReference type="RefSeq" id="XP_022322690.1">
    <property type="nucleotide sequence ID" value="XM_022466982.1"/>
</dbReference>
<dbReference type="PANTHER" id="PTHR25462">
    <property type="entry name" value="BONUS, ISOFORM C-RELATED"/>
    <property type="match status" value="1"/>
</dbReference>
<dbReference type="GO" id="GO:0008270">
    <property type="term" value="F:zinc ion binding"/>
    <property type="evidence" value="ECO:0007669"/>
    <property type="project" value="UniProtKB-KW"/>
</dbReference>
<feature type="domain" description="B box-type" evidence="3">
    <location>
        <begin position="14"/>
        <end position="55"/>
    </location>
</feature>